<organism evidence="1 2">
    <name type="scientific">Artomyces pyxidatus</name>
    <dbReference type="NCBI Taxonomy" id="48021"/>
    <lineage>
        <taxon>Eukaryota</taxon>
        <taxon>Fungi</taxon>
        <taxon>Dikarya</taxon>
        <taxon>Basidiomycota</taxon>
        <taxon>Agaricomycotina</taxon>
        <taxon>Agaricomycetes</taxon>
        <taxon>Russulales</taxon>
        <taxon>Auriscalpiaceae</taxon>
        <taxon>Artomyces</taxon>
    </lineage>
</organism>
<proteinExistence type="predicted"/>
<reference evidence="1" key="1">
    <citation type="submission" date="2021-03" db="EMBL/GenBank/DDBJ databases">
        <authorList>
            <consortium name="DOE Joint Genome Institute"/>
            <person name="Ahrendt S."/>
            <person name="Looney B.P."/>
            <person name="Miyauchi S."/>
            <person name="Morin E."/>
            <person name="Drula E."/>
            <person name="Courty P.E."/>
            <person name="Chicoki N."/>
            <person name="Fauchery L."/>
            <person name="Kohler A."/>
            <person name="Kuo A."/>
            <person name="Labutti K."/>
            <person name="Pangilinan J."/>
            <person name="Lipzen A."/>
            <person name="Riley R."/>
            <person name="Andreopoulos W."/>
            <person name="He G."/>
            <person name="Johnson J."/>
            <person name="Barry K.W."/>
            <person name="Grigoriev I.V."/>
            <person name="Nagy L."/>
            <person name="Hibbett D."/>
            <person name="Henrissat B."/>
            <person name="Matheny P.B."/>
            <person name="Labbe J."/>
            <person name="Martin F."/>
        </authorList>
    </citation>
    <scope>NUCLEOTIDE SEQUENCE</scope>
    <source>
        <strain evidence="1">HHB10654</strain>
    </source>
</reference>
<accession>A0ACB8TLM8</accession>
<reference evidence="1" key="2">
    <citation type="journal article" date="2022" name="New Phytol.">
        <title>Evolutionary transition to the ectomycorrhizal habit in the genomes of a hyperdiverse lineage of mushroom-forming fungi.</title>
        <authorList>
            <person name="Looney B."/>
            <person name="Miyauchi S."/>
            <person name="Morin E."/>
            <person name="Drula E."/>
            <person name="Courty P.E."/>
            <person name="Kohler A."/>
            <person name="Kuo A."/>
            <person name="LaButti K."/>
            <person name="Pangilinan J."/>
            <person name="Lipzen A."/>
            <person name="Riley R."/>
            <person name="Andreopoulos W."/>
            <person name="He G."/>
            <person name="Johnson J."/>
            <person name="Nolan M."/>
            <person name="Tritt A."/>
            <person name="Barry K.W."/>
            <person name="Grigoriev I.V."/>
            <person name="Nagy L.G."/>
            <person name="Hibbett D."/>
            <person name="Henrissat B."/>
            <person name="Matheny P.B."/>
            <person name="Labbe J."/>
            <person name="Martin F.M."/>
        </authorList>
    </citation>
    <scope>NUCLEOTIDE SEQUENCE</scope>
    <source>
        <strain evidence="1">HHB10654</strain>
    </source>
</reference>
<gene>
    <name evidence="1" type="ORF">BV25DRAFT_1874992</name>
</gene>
<dbReference type="Proteomes" id="UP000814140">
    <property type="component" value="Unassembled WGS sequence"/>
</dbReference>
<dbReference type="EMBL" id="MU277187">
    <property type="protein sequence ID" value="KAI0069313.1"/>
    <property type="molecule type" value="Genomic_DNA"/>
</dbReference>
<protein>
    <submittedName>
        <fullName evidence="1">Cytochrome P450</fullName>
    </submittedName>
</protein>
<evidence type="ECO:0000313" key="1">
    <source>
        <dbReference type="EMBL" id="KAI0069313.1"/>
    </source>
</evidence>
<keyword evidence="2" id="KW-1185">Reference proteome</keyword>
<comment type="caution">
    <text evidence="1">The sequence shown here is derived from an EMBL/GenBank/DDBJ whole genome shotgun (WGS) entry which is preliminary data.</text>
</comment>
<evidence type="ECO:0000313" key="2">
    <source>
        <dbReference type="Proteomes" id="UP000814140"/>
    </source>
</evidence>
<sequence length="526" mass="58413">MAMESHSFIAGALDFRLVALPTVFIAYIAFKAFEGRRRPAGVPYPPGPRPLPIIGNLLDIPLEYAWKNYAEWAKTYGDTISLTFLGQVIVILNSPKAARDLLDKRSATYSARPPVPFYDLMGWGWFVPTAQYDDVWRAKRKVLDFGLRPNVAIQYQPMQRAKARDFLKTLASSPENFREHIEHFQGAIVMSTVYDYDVKAHGDRYLEAAIEMSKLGARTVMPGAVLVNHLPMLRHLPEWLPGTGFKKLARYGRSLGEEVRDTPFEYVKNRMRSGTARPSITLVNLQELEDIDSPDSEEALRLIAAATGSLYPGIASADTTVSAMTSFFLMLVLYPDVQKKAQAELDAVTGRTRLPDFSDRARLPYTEAICKELIRCRVVTPLGAPHAATQDDVYNGYFIPKGALVVANSWAMLHDPDVYPDPETFQPERYLTKDGQVKADPTLSVAFGFGKRACPGRHLVDTTLFIVVSSVLSVFTVGKAKDDQGDEIPVDSMPTGALVSHPKPFKCSITPRDTKAEQLIAGVQPD</sequence>
<name>A0ACB8TLM8_9AGAM</name>